<dbReference type="GeneID" id="17274238"/>
<feature type="domain" description="Helicase ATP-binding" evidence="6">
    <location>
        <begin position="37"/>
        <end position="97"/>
    </location>
</feature>
<evidence type="ECO:0000259" key="6">
    <source>
        <dbReference type="PROSITE" id="PS51192"/>
    </source>
</evidence>
<keyword evidence="3" id="KW-0347">Helicase</keyword>
<dbReference type="HOGENOM" id="CLU_003041_8_8_1"/>
<dbReference type="PANTHER" id="PTHR47959:SF1">
    <property type="entry name" value="ATP-DEPENDENT RNA HELICASE DBPA"/>
    <property type="match status" value="1"/>
</dbReference>
<dbReference type="RefSeq" id="XP_005793410.1">
    <property type="nucleotide sequence ID" value="XM_005793353.1"/>
</dbReference>
<dbReference type="AlphaFoldDB" id="A0A0D3JYV6"/>
<dbReference type="GO" id="GO:0003676">
    <property type="term" value="F:nucleic acid binding"/>
    <property type="evidence" value="ECO:0007669"/>
    <property type="project" value="InterPro"/>
</dbReference>
<dbReference type="eggNOG" id="KOG0346">
    <property type="taxonomic scope" value="Eukaryota"/>
</dbReference>
<dbReference type="STRING" id="2903.R1F0G7"/>
<dbReference type="Gene3D" id="3.40.50.300">
    <property type="entry name" value="P-loop containing nucleotide triphosphate hydrolases"/>
    <property type="match status" value="1"/>
</dbReference>
<keyword evidence="4" id="KW-0067">ATP-binding</keyword>
<feature type="short sequence motif" description="Q motif" evidence="5">
    <location>
        <begin position="6"/>
        <end position="34"/>
    </location>
</feature>
<dbReference type="GeneID" id="17286251"/>
<evidence type="ECO:0000313" key="9">
    <source>
        <dbReference type="Proteomes" id="UP000013827"/>
    </source>
</evidence>
<sequence>MAQGCPSFKELGLDLRLLKAVQKLGLETPTPVQARCIPLALAGKDVLAKAPTGSGKTYAYVVPMLQKVLTRQDAAPGPTLSPGALVLVPTRELCQQV</sequence>
<dbReference type="GO" id="GO:0003724">
    <property type="term" value="F:RNA helicase activity"/>
    <property type="evidence" value="ECO:0007669"/>
    <property type="project" value="InterPro"/>
</dbReference>
<dbReference type="InterPro" id="IPR050079">
    <property type="entry name" value="DEAD_box_RNA_helicase"/>
</dbReference>
<dbReference type="InterPro" id="IPR027417">
    <property type="entry name" value="P-loop_NTPase"/>
</dbReference>
<dbReference type="EnsemblProtists" id="EOD40981">
    <property type="protein sequence ID" value="EOD40981"/>
    <property type="gene ID" value="EMIHUDRAFT_69477"/>
</dbReference>
<evidence type="ECO:0000256" key="1">
    <source>
        <dbReference type="ARBA" id="ARBA00022741"/>
    </source>
</evidence>
<dbReference type="KEGG" id="ehx:EMIHUDRAFT_78254"/>
<evidence type="ECO:0000259" key="7">
    <source>
        <dbReference type="PROSITE" id="PS51195"/>
    </source>
</evidence>
<dbReference type="Proteomes" id="UP000013827">
    <property type="component" value="Unassembled WGS sequence"/>
</dbReference>
<dbReference type="SUPFAM" id="SSF52540">
    <property type="entry name" value="P-loop containing nucleoside triphosphate hydrolases"/>
    <property type="match status" value="1"/>
</dbReference>
<evidence type="ECO:0000256" key="5">
    <source>
        <dbReference type="PROSITE-ProRule" id="PRU00552"/>
    </source>
</evidence>
<dbReference type="EnsemblProtists" id="EOD28691">
    <property type="protein sequence ID" value="EOD28691"/>
    <property type="gene ID" value="EMIHUDRAFT_78254"/>
</dbReference>
<dbReference type="GO" id="GO:0005829">
    <property type="term" value="C:cytosol"/>
    <property type="evidence" value="ECO:0007669"/>
    <property type="project" value="TreeGrafter"/>
</dbReference>
<keyword evidence="1" id="KW-0547">Nucleotide-binding</keyword>
<dbReference type="KEGG" id="ehx:EMIHUDRAFT_69477"/>
<dbReference type="PANTHER" id="PTHR47959">
    <property type="entry name" value="ATP-DEPENDENT RNA HELICASE RHLE-RELATED"/>
    <property type="match status" value="1"/>
</dbReference>
<dbReference type="InterPro" id="IPR014001">
    <property type="entry name" value="Helicase_ATP-bd"/>
</dbReference>
<dbReference type="RefSeq" id="XP_005781120.1">
    <property type="nucleotide sequence ID" value="XM_005781063.1"/>
</dbReference>
<reference evidence="9" key="1">
    <citation type="journal article" date="2013" name="Nature">
        <title>Pan genome of the phytoplankton Emiliania underpins its global distribution.</title>
        <authorList>
            <person name="Read B.A."/>
            <person name="Kegel J."/>
            <person name="Klute M.J."/>
            <person name="Kuo A."/>
            <person name="Lefebvre S.C."/>
            <person name="Maumus F."/>
            <person name="Mayer C."/>
            <person name="Miller J."/>
            <person name="Monier A."/>
            <person name="Salamov A."/>
            <person name="Young J."/>
            <person name="Aguilar M."/>
            <person name="Claverie J.M."/>
            <person name="Frickenhaus S."/>
            <person name="Gonzalez K."/>
            <person name="Herman E.K."/>
            <person name="Lin Y.C."/>
            <person name="Napier J."/>
            <person name="Ogata H."/>
            <person name="Sarno A.F."/>
            <person name="Shmutz J."/>
            <person name="Schroeder D."/>
            <person name="de Vargas C."/>
            <person name="Verret F."/>
            <person name="von Dassow P."/>
            <person name="Valentin K."/>
            <person name="Van de Peer Y."/>
            <person name="Wheeler G."/>
            <person name="Dacks J.B."/>
            <person name="Delwiche C.F."/>
            <person name="Dyhrman S.T."/>
            <person name="Glockner G."/>
            <person name="John U."/>
            <person name="Richards T."/>
            <person name="Worden A.Z."/>
            <person name="Zhang X."/>
            <person name="Grigoriev I.V."/>
            <person name="Allen A.E."/>
            <person name="Bidle K."/>
            <person name="Borodovsky M."/>
            <person name="Bowler C."/>
            <person name="Brownlee C."/>
            <person name="Cock J.M."/>
            <person name="Elias M."/>
            <person name="Gladyshev V.N."/>
            <person name="Groth M."/>
            <person name="Guda C."/>
            <person name="Hadaegh A."/>
            <person name="Iglesias-Rodriguez M.D."/>
            <person name="Jenkins J."/>
            <person name="Jones B.M."/>
            <person name="Lawson T."/>
            <person name="Leese F."/>
            <person name="Lindquist E."/>
            <person name="Lobanov A."/>
            <person name="Lomsadze A."/>
            <person name="Malik S.B."/>
            <person name="Marsh M.E."/>
            <person name="Mackinder L."/>
            <person name="Mock T."/>
            <person name="Mueller-Roeber B."/>
            <person name="Pagarete A."/>
            <person name="Parker M."/>
            <person name="Probert I."/>
            <person name="Quesneville H."/>
            <person name="Raines C."/>
            <person name="Rensing S.A."/>
            <person name="Riano-Pachon D.M."/>
            <person name="Richier S."/>
            <person name="Rokitta S."/>
            <person name="Shiraiwa Y."/>
            <person name="Soanes D.M."/>
            <person name="van der Giezen M."/>
            <person name="Wahlund T.M."/>
            <person name="Williams B."/>
            <person name="Wilson W."/>
            <person name="Wolfe G."/>
            <person name="Wurch L.L."/>
        </authorList>
    </citation>
    <scope>NUCLEOTIDE SEQUENCE</scope>
</reference>
<dbReference type="InterPro" id="IPR014014">
    <property type="entry name" value="RNA_helicase_DEAD_Q_motif"/>
</dbReference>
<proteinExistence type="predicted"/>
<dbReference type="PROSITE" id="PS51195">
    <property type="entry name" value="Q_MOTIF"/>
    <property type="match status" value="1"/>
</dbReference>
<name>A0A0D3JYV6_EMIH1</name>
<keyword evidence="9" id="KW-1185">Reference proteome</keyword>
<dbReference type="GO" id="GO:0016787">
    <property type="term" value="F:hydrolase activity"/>
    <property type="evidence" value="ECO:0007669"/>
    <property type="project" value="UniProtKB-KW"/>
</dbReference>
<dbReference type="Pfam" id="PF00270">
    <property type="entry name" value="DEAD"/>
    <property type="match status" value="1"/>
</dbReference>
<evidence type="ECO:0000256" key="2">
    <source>
        <dbReference type="ARBA" id="ARBA00022801"/>
    </source>
</evidence>
<organism evidence="8 9">
    <name type="scientific">Emiliania huxleyi (strain CCMP1516)</name>
    <dbReference type="NCBI Taxonomy" id="280463"/>
    <lineage>
        <taxon>Eukaryota</taxon>
        <taxon>Haptista</taxon>
        <taxon>Haptophyta</taxon>
        <taxon>Prymnesiophyceae</taxon>
        <taxon>Isochrysidales</taxon>
        <taxon>Noelaerhabdaceae</taxon>
        <taxon>Emiliania</taxon>
    </lineage>
</organism>
<reference evidence="8" key="2">
    <citation type="submission" date="2024-10" db="UniProtKB">
        <authorList>
            <consortium name="EnsemblProtists"/>
        </authorList>
    </citation>
    <scope>IDENTIFICATION</scope>
</reference>
<evidence type="ECO:0000313" key="8">
    <source>
        <dbReference type="EnsemblProtists" id="EOD28691"/>
    </source>
</evidence>
<dbReference type="GO" id="GO:0005524">
    <property type="term" value="F:ATP binding"/>
    <property type="evidence" value="ECO:0007669"/>
    <property type="project" value="UniProtKB-KW"/>
</dbReference>
<dbReference type="InterPro" id="IPR011545">
    <property type="entry name" value="DEAD/DEAH_box_helicase_dom"/>
</dbReference>
<protein>
    <recommendedName>
        <fullName evidence="10">RNA helicase</fullName>
    </recommendedName>
</protein>
<evidence type="ECO:0008006" key="10">
    <source>
        <dbReference type="Google" id="ProtNLM"/>
    </source>
</evidence>
<dbReference type="PROSITE" id="PS51192">
    <property type="entry name" value="HELICASE_ATP_BIND_1"/>
    <property type="match status" value="1"/>
</dbReference>
<feature type="domain" description="DEAD-box RNA helicase Q" evidence="7">
    <location>
        <begin position="6"/>
        <end position="34"/>
    </location>
</feature>
<evidence type="ECO:0000256" key="4">
    <source>
        <dbReference type="ARBA" id="ARBA00022840"/>
    </source>
</evidence>
<keyword evidence="2" id="KW-0378">Hydrolase</keyword>
<evidence type="ECO:0000256" key="3">
    <source>
        <dbReference type="ARBA" id="ARBA00022806"/>
    </source>
</evidence>
<accession>A0A0D3JYV6</accession>